<feature type="region of interest" description="Disordered" evidence="1">
    <location>
        <begin position="1"/>
        <end position="30"/>
    </location>
</feature>
<feature type="region of interest" description="Disordered" evidence="1">
    <location>
        <begin position="49"/>
        <end position="126"/>
    </location>
</feature>
<evidence type="ECO:0000313" key="3">
    <source>
        <dbReference type="Proteomes" id="UP001500443"/>
    </source>
</evidence>
<organism evidence="2 3">
    <name type="scientific">Streptomyces synnematoformans</name>
    <dbReference type="NCBI Taxonomy" id="415721"/>
    <lineage>
        <taxon>Bacteria</taxon>
        <taxon>Bacillati</taxon>
        <taxon>Actinomycetota</taxon>
        <taxon>Actinomycetes</taxon>
        <taxon>Kitasatosporales</taxon>
        <taxon>Streptomycetaceae</taxon>
        <taxon>Streptomyces</taxon>
    </lineage>
</organism>
<feature type="compositionally biased region" description="Basic and acidic residues" evidence="1">
    <location>
        <begin position="88"/>
        <end position="106"/>
    </location>
</feature>
<dbReference type="Proteomes" id="UP001500443">
    <property type="component" value="Unassembled WGS sequence"/>
</dbReference>
<evidence type="ECO:0000256" key="1">
    <source>
        <dbReference type="SAM" id="MobiDB-lite"/>
    </source>
</evidence>
<evidence type="ECO:0000313" key="2">
    <source>
        <dbReference type="EMBL" id="GAA2124485.1"/>
    </source>
</evidence>
<gene>
    <name evidence="2" type="ORF">GCM10009802_29460</name>
</gene>
<name>A0ABN2YBG0_9ACTN</name>
<reference evidence="2 3" key="1">
    <citation type="journal article" date="2019" name="Int. J. Syst. Evol. Microbiol.">
        <title>The Global Catalogue of Microorganisms (GCM) 10K type strain sequencing project: providing services to taxonomists for standard genome sequencing and annotation.</title>
        <authorList>
            <consortium name="The Broad Institute Genomics Platform"/>
            <consortium name="The Broad Institute Genome Sequencing Center for Infectious Disease"/>
            <person name="Wu L."/>
            <person name="Ma J."/>
        </authorList>
    </citation>
    <scope>NUCLEOTIDE SEQUENCE [LARGE SCALE GENOMIC DNA]</scope>
    <source>
        <strain evidence="2 3">JCM 15481</strain>
    </source>
</reference>
<protein>
    <submittedName>
        <fullName evidence="2">Uncharacterized protein</fullName>
    </submittedName>
</protein>
<proteinExistence type="predicted"/>
<keyword evidence="3" id="KW-1185">Reference proteome</keyword>
<accession>A0ABN2YBG0</accession>
<feature type="compositionally biased region" description="Low complexity" evidence="1">
    <location>
        <begin position="78"/>
        <end position="87"/>
    </location>
</feature>
<sequence>MRRRRSTARRGTWRPLRRPPEDGCGHRGQRAGTAVFPGLSLHGYALGAVPGDVPVPAHDARPSELSRPGPDVLISYQRSPSRRSSPPTHDRESPGLKVLKDDRNHFTTEPAGPAVREEPLGGRTRS</sequence>
<comment type="caution">
    <text evidence="2">The sequence shown here is derived from an EMBL/GenBank/DDBJ whole genome shotgun (WGS) entry which is preliminary data.</text>
</comment>
<feature type="compositionally biased region" description="Basic residues" evidence="1">
    <location>
        <begin position="1"/>
        <end position="17"/>
    </location>
</feature>
<dbReference type="EMBL" id="BAAAPF010000081">
    <property type="protein sequence ID" value="GAA2124485.1"/>
    <property type="molecule type" value="Genomic_DNA"/>
</dbReference>